<proteinExistence type="predicted"/>
<keyword evidence="2" id="KW-1185">Reference proteome</keyword>
<dbReference type="AlphaFoldDB" id="A0A0Q5U637"/>
<name>A0A0Q5U637_DROER</name>
<gene>
    <name evidence="1" type="primary">Dere\GG26191</name>
    <name evidence="1" type="synonym">GG26191</name>
    <name evidence="1" type="ORF">Dere_GG26191</name>
</gene>
<protein>
    <submittedName>
        <fullName evidence="1">Uncharacterized protein</fullName>
    </submittedName>
</protein>
<evidence type="ECO:0000313" key="1">
    <source>
        <dbReference type="EMBL" id="KQS44472.1"/>
    </source>
</evidence>
<reference evidence="1 2" key="2">
    <citation type="journal article" date="2008" name="Bioinformatics">
        <title>Assembly reconciliation.</title>
        <authorList>
            <person name="Zimin A.V."/>
            <person name="Smith D.R."/>
            <person name="Sutton G."/>
            <person name="Yorke J.A."/>
        </authorList>
    </citation>
    <scope>NUCLEOTIDE SEQUENCE [LARGE SCALE GENOMIC DNA]</scope>
    <source>
        <strain evidence="1 2">TSC#14021-0224.01</strain>
    </source>
</reference>
<sequence length="104" mass="12628">HVHYKAEEKTRLKTLNNDFLPSIKQAERETYFSRSLKPRHRDLSLHPHAVRTGDYYMFNELDDDDDLDVYEEYDFLEKEDLRARQMRQSRLLSRSVAVVRRSRL</sequence>
<feature type="non-terminal residue" evidence="1">
    <location>
        <position position="1"/>
    </location>
</feature>
<organism evidence="1 2">
    <name type="scientific">Drosophila erecta</name>
    <name type="common">Fruit fly</name>
    <dbReference type="NCBI Taxonomy" id="7220"/>
    <lineage>
        <taxon>Eukaryota</taxon>
        <taxon>Metazoa</taxon>
        <taxon>Ecdysozoa</taxon>
        <taxon>Arthropoda</taxon>
        <taxon>Hexapoda</taxon>
        <taxon>Insecta</taxon>
        <taxon>Pterygota</taxon>
        <taxon>Neoptera</taxon>
        <taxon>Endopterygota</taxon>
        <taxon>Diptera</taxon>
        <taxon>Brachycera</taxon>
        <taxon>Muscomorpha</taxon>
        <taxon>Ephydroidea</taxon>
        <taxon>Drosophilidae</taxon>
        <taxon>Drosophila</taxon>
        <taxon>Sophophora</taxon>
    </lineage>
</organism>
<dbReference type="EMBL" id="CH954178">
    <property type="protein sequence ID" value="KQS44472.1"/>
    <property type="molecule type" value="Genomic_DNA"/>
</dbReference>
<accession>A0A0Q5U637</accession>
<dbReference type="SMR" id="A0A0Q5U637"/>
<reference evidence="1 2" key="1">
    <citation type="journal article" date="2007" name="Nature">
        <title>Evolution of genes and genomes on the Drosophila phylogeny.</title>
        <authorList>
            <consortium name="Drosophila 12 Genomes Consortium"/>
            <person name="Clark A.G."/>
            <person name="Eisen M.B."/>
            <person name="Smith D.R."/>
            <person name="Bergman C.M."/>
            <person name="Oliver B."/>
            <person name="Markow T.A."/>
            <person name="Kaufman T.C."/>
            <person name="Kellis M."/>
            <person name="Gelbart W."/>
            <person name="Iyer V.N."/>
            <person name="Pollard D.A."/>
            <person name="Sackton T.B."/>
            <person name="Larracuente A.M."/>
            <person name="Singh N.D."/>
            <person name="Abad J.P."/>
            <person name="Abt D.N."/>
            <person name="Adryan B."/>
            <person name="Aguade M."/>
            <person name="Akashi H."/>
            <person name="Anderson W.W."/>
            <person name="Aquadro C.F."/>
            <person name="Ardell D.H."/>
            <person name="Arguello R."/>
            <person name="Artieri C.G."/>
            <person name="Barbash D.A."/>
            <person name="Barker D."/>
            <person name="Barsanti P."/>
            <person name="Batterham P."/>
            <person name="Batzoglou S."/>
            <person name="Begun D."/>
            <person name="Bhutkar A."/>
            <person name="Blanco E."/>
            <person name="Bosak S.A."/>
            <person name="Bradley R.K."/>
            <person name="Brand A.D."/>
            <person name="Brent M.R."/>
            <person name="Brooks A.N."/>
            <person name="Brown R.H."/>
            <person name="Butlin R.K."/>
            <person name="Caggese C."/>
            <person name="Calvi B.R."/>
            <person name="Bernardo de Carvalho A."/>
            <person name="Caspi A."/>
            <person name="Castrezana S."/>
            <person name="Celniker S.E."/>
            <person name="Chang J.L."/>
            <person name="Chapple C."/>
            <person name="Chatterji S."/>
            <person name="Chinwalla A."/>
            <person name="Civetta A."/>
            <person name="Clifton S.W."/>
            <person name="Comeron J.M."/>
            <person name="Costello J.C."/>
            <person name="Coyne J.A."/>
            <person name="Daub J."/>
            <person name="David R.G."/>
            <person name="Delcher A.L."/>
            <person name="Delehaunty K."/>
            <person name="Do C.B."/>
            <person name="Ebling H."/>
            <person name="Edwards K."/>
            <person name="Eickbush T."/>
            <person name="Evans J.D."/>
            <person name="Filipski A."/>
            <person name="Findeiss S."/>
            <person name="Freyhult E."/>
            <person name="Fulton L."/>
            <person name="Fulton R."/>
            <person name="Garcia A.C."/>
            <person name="Gardiner A."/>
            <person name="Garfield D.A."/>
            <person name="Garvin B.E."/>
            <person name="Gibson G."/>
            <person name="Gilbert D."/>
            <person name="Gnerre S."/>
            <person name="Godfrey J."/>
            <person name="Good R."/>
            <person name="Gotea V."/>
            <person name="Gravely B."/>
            <person name="Greenberg A.J."/>
            <person name="Griffiths-Jones S."/>
            <person name="Gross S."/>
            <person name="Guigo R."/>
            <person name="Gustafson E.A."/>
            <person name="Haerty W."/>
            <person name="Hahn M.W."/>
            <person name="Halligan D.L."/>
            <person name="Halpern A.L."/>
            <person name="Halter G.M."/>
            <person name="Han M.V."/>
            <person name="Heger A."/>
            <person name="Hillier L."/>
            <person name="Hinrichs A.S."/>
            <person name="Holmes I."/>
            <person name="Hoskins R.A."/>
            <person name="Hubisz M.J."/>
            <person name="Hultmark D."/>
            <person name="Huntley M.A."/>
            <person name="Jaffe D.B."/>
            <person name="Jagadeeshan S."/>
            <person name="Jeck W.R."/>
            <person name="Johnson J."/>
            <person name="Jones C.D."/>
            <person name="Jordan W.C."/>
            <person name="Karpen G.H."/>
            <person name="Kataoka E."/>
            <person name="Keightley P.D."/>
            <person name="Kheradpour P."/>
            <person name="Kirkness E.F."/>
            <person name="Koerich L.B."/>
            <person name="Kristiansen K."/>
            <person name="Kudrna D."/>
            <person name="Kulathinal R.J."/>
            <person name="Kumar S."/>
            <person name="Kwok R."/>
            <person name="Lander E."/>
            <person name="Langley C.H."/>
            <person name="Lapoint R."/>
            <person name="Lazzaro B.P."/>
            <person name="Lee S.J."/>
            <person name="Levesque L."/>
            <person name="Li R."/>
            <person name="Lin C.F."/>
            <person name="Lin M.F."/>
            <person name="Lindblad-Toh K."/>
            <person name="Llopart A."/>
            <person name="Long M."/>
            <person name="Low L."/>
            <person name="Lozovsky E."/>
            <person name="Lu J."/>
            <person name="Luo M."/>
            <person name="Machado C.A."/>
            <person name="Makalowski W."/>
            <person name="Marzo M."/>
            <person name="Matsuda M."/>
            <person name="Matzkin L."/>
            <person name="McAllister B."/>
            <person name="McBride C.S."/>
            <person name="McKernan B."/>
            <person name="McKernan K."/>
            <person name="Mendez-Lago M."/>
            <person name="Minx P."/>
            <person name="Mollenhauer M.U."/>
            <person name="Montooth K."/>
            <person name="Mount S.M."/>
            <person name="Mu X."/>
            <person name="Myers E."/>
            <person name="Negre B."/>
            <person name="Newfeld S."/>
            <person name="Nielsen R."/>
            <person name="Noor M.A."/>
            <person name="O'Grady P."/>
            <person name="Pachter L."/>
            <person name="Papaceit M."/>
            <person name="Parisi M.J."/>
            <person name="Parisi M."/>
            <person name="Parts L."/>
            <person name="Pedersen J.S."/>
            <person name="Pesole G."/>
            <person name="Phillippy A.M."/>
            <person name="Ponting C.P."/>
            <person name="Pop M."/>
            <person name="Porcelli D."/>
            <person name="Powell J.R."/>
            <person name="Prohaska S."/>
            <person name="Pruitt K."/>
            <person name="Puig M."/>
            <person name="Quesneville H."/>
            <person name="Ram K.R."/>
            <person name="Rand D."/>
            <person name="Rasmussen M.D."/>
            <person name="Reed L.K."/>
            <person name="Reenan R."/>
            <person name="Reily A."/>
            <person name="Remington K.A."/>
            <person name="Rieger T.T."/>
            <person name="Ritchie M.G."/>
            <person name="Robin C."/>
            <person name="Rogers Y.H."/>
            <person name="Rohde C."/>
            <person name="Rozas J."/>
            <person name="Rubenfield M.J."/>
            <person name="Ruiz A."/>
            <person name="Russo S."/>
            <person name="Salzberg S.L."/>
            <person name="Sanchez-Gracia A."/>
            <person name="Saranga D.J."/>
            <person name="Sato H."/>
            <person name="Schaeffer S.W."/>
            <person name="Schatz M.C."/>
            <person name="Schlenke T."/>
            <person name="Schwartz R."/>
            <person name="Segarra C."/>
            <person name="Singh R.S."/>
            <person name="Sirot L."/>
            <person name="Sirota M."/>
            <person name="Sisneros N.B."/>
            <person name="Smith C.D."/>
            <person name="Smith T.F."/>
            <person name="Spieth J."/>
            <person name="Stage D.E."/>
            <person name="Stark A."/>
            <person name="Stephan W."/>
            <person name="Strausberg R.L."/>
            <person name="Strempel S."/>
            <person name="Sturgill D."/>
            <person name="Sutton G."/>
            <person name="Sutton G.G."/>
            <person name="Tao W."/>
            <person name="Teichmann S."/>
            <person name="Tobari Y.N."/>
            <person name="Tomimura Y."/>
            <person name="Tsolas J.M."/>
            <person name="Valente V.L."/>
            <person name="Venter E."/>
            <person name="Venter J.C."/>
            <person name="Vicario S."/>
            <person name="Vieira F.G."/>
            <person name="Vilella A.J."/>
            <person name="Villasante A."/>
            <person name="Walenz B."/>
            <person name="Wang J."/>
            <person name="Wasserman M."/>
            <person name="Watts T."/>
            <person name="Wilson D."/>
            <person name="Wilson R.K."/>
            <person name="Wing R.A."/>
            <person name="Wolfner M.F."/>
            <person name="Wong A."/>
            <person name="Wong G.K."/>
            <person name="Wu C.I."/>
            <person name="Wu G."/>
            <person name="Yamamoto D."/>
            <person name="Yang H.P."/>
            <person name="Yang S.P."/>
            <person name="Yorke J.A."/>
            <person name="Yoshida K."/>
            <person name="Zdobnov E."/>
            <person name="Zhang P."/>
            <person name="Zhang Y."/>
            <person name="Zimin A.V."/>
            <person name="Baldwin J."/>
            <person name="Abdouelleil A."/>
            <person name="Abdulkadir J."/>
            <person name="Abebe A."/>
            <person name="Abera B."/>
            <person name="Abreu J."/>
            <person name="Acer S.C."/>
            <person name="Aftuck L."/>
            <person name="Alexander A."/>
            <person name="An P."/>
            <person name="Anderson E."/>
            <person name="Anderson S."/>
            <person name="Arachi H."/>
            <person name="Azer M."/>
            <person name="Bachantsang P."/>
            <person name="Barry A."/>
            <person name="Bayul T."/>
            <person name="Berlin A."/>
            <person name="Bessette D."/>
            <person name="Bloom T."/>
            <person name="Blye J."/>
            <person name="Boguslavskiy L."/>
            <person name="Bonnet C."/>
            <person name="Boukhgalter B."/>
            <person name="Bourzgui I."/>
            <person name="Brown A."/>
            <person name="Cahill P."/>
            <person name="Channer S."/>
            <person name="Cheshatsang Y."/>
            <person name="Chuda L."/>
            <person name="Citroen M."/>
            <person name="Collymore A."/>
            <person name="Cooke P."/>
            <person name="Costello M."/>
            <person name="D'Aco K."/>
            <person name="Daza R."/>
            <person name="De Haan G."/>
            <person name="DeGray S."/>
            <person name="DeMaso C."/>
            <person name="Dhargay N."/>
            <person name="Dooley K."/>
            <person name="Dooley E."/>
            <person name="Doricent M."/>
            <person name="Dorje P."/>
            <person name="Dorjee K."/>
            <person name="Dupes A."/>
            <person name="Elong R."/>
            <person name="Falk J."/>
            <person name="Farina A."/>
            <person name="Faro S."/>
            <person name="Ferguson D."/>
            <person name="Fisher S."/>
            <person name="Foley C.D."/>
            <person name="Franke A."/>
            <person name="Friedrich D."/>
            <person name="Gadbois L."/>
            <person name="Gearin G."/>
            <person name="Gearin C.R."/>
            <person name="Giannoukos G."/>
            <person name="Goode T."/>
            <person name="Graham J."/>
            <person name="Grandbois E."/>
            <person name="Grewal S."/>
            <person name="Gyaltsen K."/>
            <person name="Hafez N."/>
            <person name="Hagos B."/>
            <person name="Hall J."/>
            <person name="Henson C."/>
            <person name="Hollinger A."/>
            <person name="Honan T."/>
            <person name="Huard M.D."/>
            <person name="Hughes L."/>
            <person name="Hurhula B."/>
            <person name="Husby M.E."/>
            <person name="Kamat A."/>
            <person name="Kanga B."/>
            <person name="Kashin S."/>
            <person name="Khazanovich D."/>
            <person name="Kisner P."/>
            <person name="Lance K."/>
            <person name="Lara M."/>
            <person name="Lee W."/>
            <person name="Lennon N."/>
            <person name="Letendre F."/>
            <person name="LeVine R."/>
            <person name="Lipovsky A."/>
            <person name="Liu X."/>
            <person name="Liu J."/>
            <person name="Liu S."/>
            <person name="Lokyitsang T."/>
            <person name="Lokyitsang Y."/>
            <person name="Lubonja R."/>
            <person name="Lui A."/>
            <person name="MacDonald P."/>
            <person name="Magnisalis V."/>
            <person name="Maru K."/>
            <person name="Matthews C."/>
            <person name="McCusker W."/>
            <person name="McDonough S."/>
            <person name="Mehta T."/>
            <person name="Meldrim J."/>
            <person name="Meneus L."/>
            <person name="Mihai O."/>
            <person name="Mihalev A."/>
            <person name="Mihova T."/>
            <person name="Mittelman R."/>
            <person name="Mlenga V."/>
            <person name="Montmayeur A."/>
            <person name="Mulrain L."/>
            <person name="Navidi A."/>
            <person name="Naylor J."/>
            <person name="Negash T."/>
            <person name="Nguyen T."/>
            <person name="Nguyen N."/>
            <person name="Nicol R."/>
            <person name="Norbu C."/>
            <person name="Norbu N."/>
            <person name="Novod N."/>
            <person name="O'Neill B."/>
            <person name="Osman S."/>
            <person name="Markiewicz E."/>
            <person name="Oyono O.L."/>
            <person name="Patti C."/>
            <person name="Phunkhang P."/>
            <person name="Pierre F."/>
            <person name="Priest M."/>
            <person name="Raghuraman S."/>
            <person name="Rege F."/>
            <person name="Reyes R."/>
            <person name="Rise C."/>
            <person name="Rogov P."/>
            <person name="Ross K."/>
            <person name="Ryan E."/>
            <person name="Settipalli S."/>
            <person name="Shea T."/>
            <person name="Sherpa N."/>
            <person name="Shi L."/>
            <person name="Shih D."/>
            <person name="Sparrow T."/>
            <person name="Spaulding J."/>
            <person name="Stalker J."/>
            <person name="Stange-Thomann N."/>
            <person name="Stavropoulos S."/>
            <person name="Stone C."/>
            <person name="Strader C."/>
            <person name="Tesfaye S."/>
            <person name="Thomson T."/>
            <person name="Thoulutsang Y."/>
            <person name="Thoulutsang D."/>
            <person name="Topham K."/>
            <person name="Topping I."/>
            <person name="Tsamla T."/>
            <person name="Vassiliev H."/>
            <person name="Vo A."/>
            <person name="Wangchuk T."/>
            <person name="Wangdi T."/>
            <person name="Weiand M."/>
            <person name="Wilkinson J."/>
            <person name="Wilson A."/>
            <person name="Yadav S."/>
            <person name="Young G."/>
            <person name="Yu Q."/>
            <person name="Zembek L."/>
            <person name="Zhong D."/>
            <person name="Zimmer A."/>
            <person name="Zwirko Z."/>
            <person name="Jaffe D.B."/>
            <person name="Alvarez P."/>
            <person name="Brockman W."/>
            <person name="Butler J."/>
            <person name="Chin C."/>
            <person name="Gnerre S."/>
            <person name="Grabherr M."/>
            <person name="Kleber M."/>
            <person name="Mauceli E."/>
            <person name="MacCallum I."/>
        </authorList>
    </citation>
    <scope>NUCLEOTIDE SEQUENCE [LARGE SCALE GENOMIC DNA]</scope>
    <source>
        <strain evidence="1 2">TSC#14021-0224.01</strain>
    </source>
</reference>
<dbReference type="Proteomes" id="UP000008711">
    <property type="component" value="Unassembled WGS sequence"/>
</dbReference>
<evidence type="ECO:0000313" key="2">
    <source>
        <dbReference type="Proteomes" id="UP000008711"/>
    </source>
</evidence>